<dbReference type="Proteomes" id="UP000230551">
    <property type="component" value="Unassembled WGS sequence"/>
</dbReference>
<evidence type="ECO:0000313" key="2">
    <source>
        <dbReference type="Proteomes" id="UP000230551"/>
    </source>
</evidence>
<dbReference type="EMBL" id="PDCN02000008">
    <property type="protein sequence ID" value="PIB75705.1"/>
    <property type="molecule type" value="Genomic_DNA"/>
</dbReference>
<organism evidence="1 2">
    <name type="scientific">Mycolicibacterium brumae</name>
    <dbReference type="NCBI Taxonomy" id="85968"/>
    <lineage>
        <taxon>Bacteria</taxon>
        <taxon>Bacillati</taxon>
        <taxon>Actinomycetota</taxon>
        <taxon>Actinomycetes</taxon>
        <taxon>Mycobacteriales</taxon>
        <taxon>Mycobacteriaceae</taxon>
        <taxon>Mycolicibacterium</taxon>
    </lineage>
</organism>
<gene>
    <name evidence="1" type="ORF">CQY22_008165</name>
</gene>
<reference evidence="1 2" key="1">
    <citation type="journal article" date="2017" name="Infect. Genet. Evol.">
        <title>The new phylogeny of the genus Mycobacterium: The old and the news.</title>
        <authorList>
            <person name="Tortoli E."/>
            <person name="Fedrizzi T."/>
            <person name="Meehan C.J."/>
            <person name="Trovato A."/>
            <person name="Grottola A."/>
            <person name="Giacobazzi E."/>
            <person name="Serpini G.F."/>
            <person name="Tagliazucchi S."/>
            <person name="Fabio A."/>
            <person name="Bettua C."/>
            <person name="Bertorelli R."/>
            <person name="Frascaro F."/>
            <person name="De Sanctis V."/>
            <person name="Pecorari M."/>
            <person name="Jousson O."/>
            <person name="Segata N."/>
            <person name="Cirillo D.M."/>
        </authorList>
    </citation>
    <scope>NUCLEOTIDE SEQUENCE [LARGE SCALE GENOMIC DNA]</scope>
    <source>
        <strain evidence="1 2">CIP1034565</strain>
    </source>
</reference>
<sequence length="85" mass="9030">MTATTAPVDLGDQLATAWAALKIARDNAPAQFRDELQNVITALNTVTGDINALAWSLACPICSAGINVPCRCGYRLNVAVQESQR</sequence>
<proteinExistence type="predicted"/>
<name>A0A2G5PBK3_9MYCO</name>
<dbReference type="STRING" id="85968.GCA_900073015_03144"/>
<protein>
    <submittedName>
        <fullName evidence="1">Uncharacterized protein</fullName>
    </submittedName>
</protein>
<accession>A0A2G5PBK3</accession>
<evidence type="ECO:0000313" key="1">
    <source>
        <dbReference type="EMBL" id="PIB75705.1"/>
    </source>
</evidence>
<comment type="caution">
    <text evidence="1">The sequence shown here is derived from an EMBL/GenBank/DDBJ whole genome shotgun (WGS) entry which is preliminary data.</text>
</comment>
<keyword evidence="2" id="KW-1185">Reference proteome</keyword>
<dbReference type="AlphaFoldDB" id="A0A2G5PBK3"/>
<dbReference type="RefSeq" id="WP_090591514.1">
    <property type="nucleotide sequence ID" value="NZ_CP104302.1"/>
</dbReference>